<dbReference type="Pfam" id="PF00977">
    <property type="entry name" value="His_biosynth"/>
    <property type="match status" value="1"/>
</dbReference>
<dbReference type="STRING" id="363870.NG54_13395"/>
<dbReference type="RefSeq" id="WP_025729398.1">
    <property type="nucleotide sequence ID" value="NZ_JAMAUG010000033.1"/>
</dbReference>
<dbReference type="EMBL" id="JRUN01000043">
    <property type="protein sequence ID" value="KHD84759.1"/>
    <property type="molecule type" value="Genomic_DNA"/>
</dbReference>
<dbReference type="FunFam" id="3.20.20.70:FF:000006">
    <property type="entry name" value="Imidazole glycerol phosphate synthase subunit HisF"/>
    <property type="match status" value="1"/>
</dbReference>
<dbReference type="EC" id="4.3.2.10" evidence="11"/>
<dbReference type="Proteomes" id="UP000030588">
    <property type="component" value="Unassembled WGS sequence"/>
</dbReference>
<evidence type="ECO:0000256" key="11">
    <source>
        <dbReference type="HAMAP-Rule" id="MF_01013"/>
    </source>
</evidence>
<keyword evidence="7 11" id="KW-0368">Histidine biosynthesis</keyword>
<comment type="caution">
    <text evidence="13">The sequence shown here is derived from an EMBL/GenBank/DDBJ whole genome shotgun (WGS) entry which is preliminary data.</text>
</comment>
<keyword evidence="5 11" id="KW-0963">Cytoplasm</keyword>
<evidence type="ECO:0000256" key="4">
    <source>
        <dbReference type="ARBA" id="ARBA00011152"/>
    </source>
</evidence>
<name>A0A0A6VDY8_9BACI</name>
<dbReference type="PANTHER" id="PTHR21235">
    <property type="entry name" value="IMIDAZOLE GLYCEROL PHOSPHATE SYNTHASE SUBUNIT HISF/H IGP SYNTHASE SUBUNIT HISF/H"/>
    <property type="match status" value="1"/>
</dbReference>
<dbReference type="InterPro" id="IPR006062">
    <property type="entry name" value="His_biosynth"/>
</dbReference>
<comment type="similarity">
    <text evidence="3 11 12">Belongs to the HisA/HisF family.</text>
</comment>
<dbReference type="GO" id="GO:0005737">
    <property type="term" value="C:cytoplasm"/>
    <property type="evidence" value="ECO:0007669"/>
    <property type="project" value="UniProtKB-SubCell"/>
</dbReference>
<dbReference type="HAMAP" id="MF_01013">
    <property type="entry name" value="HisF"/>
    <property type="match status" value="1"/>
</dbReference>
<keyword evidence="6 11" id="KW-0028">Amino-acid biosynthesis</keyword>
<evidence type="ECO:0000256" key="8">
    <source>
        <dbReference type="ARBA" id="ARBA00023239"/>
    </source>
</evidence>
<evidence type="ECO:0000256" key="10">
    <source>
        <dbReference type="ARBA" id="ARBA00047838"/>
    </source>
</evidence>
<organism evidence="13 14">
    <name type="scientific">Heyndrickxia ginsengihumi</name>
    <dbReference type="NCBI Taxonomy" id="363870"/>
    <lineage>
        <taxon>Bacteria</taxon>
        <taxon>Bacillati</taxon>
        <taxon>Bacillota</taxon>
        <taxon>Bacilli</taxon>
        <taxon>Bacillales</taxon>
        <taxon>Bacillaceae</taxon>
        <taxon>Heyndrickxia</taxon>
    </lineage>
</organism>
<dbReference type="InterPro" id="IPR013785">
    <property type="entry name" value="Aldolase_TIM"/>
</dbReference>
<dbReference type="InterPro" id="IPR004651">
    <property type="entry name" value="HisF"/>
</dbReference>
<dbReference type="OrthoDB" id="9781903at2"/>
<dbReference type="GO" id="GO:0016829">
    <property type="term" value="F:lyase activity"/>
    <property type="evidence" value="ECO:0007669"/>
    <property type="project" value="UniProtKB-KW"/>
</dbReference>
<feature type="active site" evidence="11">
    <location>
        <position position="11"/>
    </location>
</feature>
<dbReference type="GO" id="GO:0000107">
    <property type="term" value="F:imidazoleglycerol-phosphate synthase activity"/>
    <property type="evidence" value="ECO:0007669"/>
    <property type="project" value="UniProtKB-UniRule"/>
</dbReference>
<dbReference type="CDD" id="cd04731">
    <property type="entry name" value="HisF"/>
    <property type="match status" value="1"/>
</dbReference>
<evidence type="ECO:0000256" key="2">
    <source>
        <dbReference type="ARBA" id="ARBA00005091"/>
    </source>
</evidence>
<dbReference type="InterPro" id="IPR011060">
    <property type="entry name" value="RibuloseP-bd_barrel"/>
</dbReference>
<comment type="subunit">
    <text evidence="4 11">Heterodimer of HisH and HisF.</text>
</comment>
<dbReference type="InterPro" id="IPR050064">
    <property type="entry name" value="IGPS_HisA/HisF"/>
</dbReference>
<dbReference type="UniPathway" id="UPA00031">
    <property type="reaction ID" value="UER00010"/>
</dbReference>
<comment type="subcellular location">
    <subcellularLocation>
        <location evidence="1 11">Cytoplasm</location>
    </subcellularLocation>
</comment>
<reference evidence="13 14" key="1">
    <citation type="submission" date="2014-10" db="EMBL/GenBank/DDBJ databases">
        <title>Draft genome of phytase producing Bacillus ginsengihumi strain M2.11.</title>
        <authorList>
            <person name="Toymentseva A."/>
            <person name="Boulygina E.A."/>
            <person name="Kazakov S.V."/>
            <person name="Kayumov I."/>
            <person name="Suleimanova A.D."/>
            <person name="Mardanova A.M."/>
            <person name="Maria S.N."/>
            <person name="Sergey M.Y."/>
            <person name="Sharipova M.R."/>
        </authorList>
    </citation>
    <scope>NUCLEOTIDE SEQUENCE [LARGE SCALE GENOMIC DNA]</scope>
    <source>
        <strain evidence="13 14">M2.11</strain>
    </source>
</reference>
<proteinExistence type="inferred from homology"/>
<sequence>MIAKRIIPCLDVKDGKVVKGTNFVGLRTVGDPVELATMYSKNGADELIFLDISATHEGRDTVVDMVKKTAENVFVPFTVGGGVKSIDDVTRLLQAGADKVAMNSAAVKDPDLVTQSSARFGAQCTVVAIDAKKVEDGTWHVIVNGGRIDTGLDAVEWAKEVERRGAGEILLTSVDADGTKDGFDLSLTKAIVEAVRIPVIASGGCGKLEHFPEVFQKTNVSAALAASIFHDGIFTIQEVKECCMNQGVSIREIGLY</sequence>
<evidence type="ECO:0000256" key="1">
    <source>
        <dbReference type="ARBA" id="ARBA00004496"/>
    </source>
</evidence>
<evidence type="ECO:0000256" key="6">
    <source>
        <dbReference type="ARBA" id="ARBA00022605"/>
    </source>
</evidence>
<evidence type="ECO:0000256" key="3">
    <source>
        <dbReference type="ARBA" id="ARBA00009667"/>
    </source>
</evidence>
<comment type="pathway">
    <text evidence="2 11">Amino-acid biosynthesis; L-histidine biosynthesis; L-histidine from 5-phospho-alpha-D-ribose 1-diphosphate: step 5/9.</text>
</comment>
<evidence type="ECO:0000256" key="9">
    <source>
        <dbReference type="ARBA" id="ARBA00025475"/>
    </source>
</evidence>
<comment type="catalytic activity">
    <reaction evidence="10 11">
        <text>5-[(5-phospho-1-deoxy-D-ribulos-1-ylimino)methylamino]-1-(5-phospho-beta-D-ribosyl)imidazole-4-carboxamide + L-glutamine = D-erythro-1-(imidazol-4-yl)glycerol 3-phosphate + 5-amino-1-(5-phospho-beta-D-ribosyl)imidazole-4-carboxamide + L-glutamate + H(+)</text>
        <dbReference type="Rhea" id="RHEA:24793"/>
        <dbReference type="ChEBI" id="CHEBI:15378"/>
        <dbReference type="ChEBI" id="CHEBI:29985"/>
        <dbReference type="ChEBI" id="CHEBI:58278"/>
        <dbReference type="ChEBI" id="CHEBI:58359"/>
        <dbReference type="ChEBI" id="CHEBI:58475"/>
        <dbReference type="ChEBI" id="CHEBI:58525"/>
        <dbReference type="EC" id="4.3.2.10"/>
    </reaction>
</comment>
<evidence type="ECO:0000256" key="5">
    <source>
        <dbReference type="ARBA" id="ARBA00022490"/>
    </source>
</evidence>
<evidence type="ECO:0000256" key="7">
    <source>
        <dbReference type="ARBA" id="ARBA00023102"/>
    </source>
</evidence>
<evidence type="ECO:0000256" key="12">
    <source>
        <dbReference type="RuleBase" id="RU003657"/>
    </source>
</evidence>
<feature type="active site" evidence="11">
    <location>
        <position position="130"/>
    </location>
</feature>
<protein>
    <recommendedName>
        <fullName evidence="11">Imidazole glycerol phosphate synthase subunit HisF</fullName>
        <ecNumber evidence="11">4.3.2.10</ecNumber>
    </recommendedName>
    <alternativeName>
        <fullName evidence="11">IGP synthase cyclase subunit</fullName>
    </alternativeName>
    <alternativeName>
        <fullName evidence="11">IGP synthase subunit HisF</fullName>
    </alternativeName>
    <alternativeName>
        <fullName evidence="11">ImGP synthase subunit HisF</fullName>
        <shortName evidence="11">IGPS subunit HisF</shortName>
    </alternativeName>
</protein>
<dbReference type="Gene3D" id="3.20.20.70">
    <property type="entry name" value="Aldolase class I"/>
    <property type="match status" value="1"/>
</dbReference>
<dbReference type="AlphaFoldDB" id="A0A0A6VDY8"/>
<evidence type="ECO:0000313" key="13">
    <source>
        <dbReference type="EMBL" id="KHD84759.1"/>
    </source>
</evidence>
<keyword evidence="8 11" id="KW-0456">Lyase</keyword>
<gene>
    <name evidence="11" type="primary">hisF</name>
    <name evidence="13" type="ORF">NG54_13395</name>
</gene>
<dbReference type="GO" id="GO:0000105">
    <property type="term" value="P:L-histidine biosynthetic process"/>
    <property type="evidence" value="ECO:0007669"/>
    <property type="project" value="UniProtKB-UniRule"/>
</dbReference>
<evidence type="ECO:0000313" key="14">
    <source>
        <dbReference type="Proteomes" id="UP000030588"/>
    </source>
</evidence>
<dbReference type="SUPFAM" id="SSF51366">
    <property type="entry name" value="Ribulose-phoshate binding barrel"/>
    <property type="match status" value="1"/>
</dbReference>
<dbReference type="PANTHER" id="PTHR21235:SF2">
    <property type="entry name" value="IMIDAZOLE GLYCEROL PHOSPHATE SYNTHASE HISHF"/>
    <property type="match status" value="1"/>
</dbReference>
<accession>A0A0A6VDY8</accession>
<comment type="function">
    <text evidence="9 11">IGPS catalyzes the conversion of PRFAR and glutamine to IGP, AICAR and glutamate. The HisF subunit catalyzes the cyclization activity that produces IGP and AICAR from PRFAR using the ammonia provided by the HisH subunit.</text>
</comment>
<dbReference type="NCBIfam" id="TIGR00735">
    <property type="entry name" value="hisF"/>
    <property type="match status" value="1"/>
</dbReference>